<evidence type="ECO:0000313" key="1">
    <source>
        <dbReference type="EMBL" id="KAI3722982.1"/>
    </source>
</evidence>
<reference evidence="2" key="1">
    <citation type="journal article" date="2022" name="Mol. Ecol. Resour.">
        <title>The genomes of chicory, endive, great burdock and yacon provide insights into Asteraceae palaeo-polyploidization history and plant inulin production.</title>
        <authorList>
            <person name="Fan W."/>
            <person name="Wang S."/>
            <person name="Wang H."/>
            <person name="Wang A."/>
            <person name="Jiang F."/>
            <person name="Liu H."/>
            <person name="Zhao H."/>
            <person name="Xu D."/>
            <person name="Zhang Y."/>
        </authorList>
    </citation>
    <scope>NUCLEOTIDE SEQUENCE [LARGE SCALE GENOMIC DNA]</scope>
    <source>
        <strain evidence="2">cv. Punajuju</strain>
    </source>
</reference>
<evidence type="ECO:0000313" key="2">
    <source>
        <dbReference type="Proteomes" id="UP001055811"/>
    </source>
</evidence>
<organism evidence="1 2">
    <name type="scientific">Cichorium intybus</name>
    <name type="common">Chicory</name>
    <dbReference type="NCBI Taxonomy" id="13427"/>
    <lineage>
        <taxon>Eukaryota</taxon>
        <taxon>Viridiplantae</taxon>
        <taxon>Streptophyta</taxon>
        <taxon>Embryophyta</taxon>
        <taxon>Tracheophyta</taxon>
        <taxon>Spermatophyta</taxon>
        <taxon>Magnoliopsida</taxon>
        <taxon>eudicotyledons</taxon>
        <taxon>Gunneridae</taxon>
        <taxon>Pentapetalae</taxon>
        <taxon>asterids</taxon>
        <taxon>campanulids</taxon>
        <taxon>Asterales</taxon>
        <taxon>Asteraceae</taxon>
        <taxon>Cichorioideae</taxon>
        <taxon>Cichorieae</taxon>
        <taxon>Cichoriinae</taxon>
        <taxon>Cichorium</taxon>
    </lineage>
</organism>
<dbReference type="Proteomes" id="UP001055811">
    <property type="component" value="Linkage Group LG06"/>
</dbReference>
<proteinExistence type="predicted"/>
<sequence>MGLSHGGGSVMVGSWVKFTPKSSHSRVENPLCGKNKGKVLTMRWYYRWPMAVIAFLFMVFLTNPVRSQPQANILITACSLTNASNAQNFYENRNDTFRNVRQQLSNNNTYFATAQQTRNSATVYLMGQCRNYMSTRDCLACFDFADRSIRYCAGATGGRAVLDGCFLRYESKAFYDQTTTPGNAGLCGNRTLSRQRDFETTVDGLMSNLSIATPKINGYFAAVTAHVNGTNTTTAYAIAQCAITITPDGCRDCLQVAYANIKSCATDVTDGRSVDSGCFMRYSGSPFFPNSSSIDITPFLLPDGSSSNKGAIIGGVVGGIGGLIILLMIMLLWYRQSRRRIASGSRLYGATELQGPMAYSYNDLKKATKNFREDNKLGEGGFGDVYKGILKDGDIVAVKKLAIGSSTAKDNFEREVGVISNVHHRNLIRLLGCCSKEPEFLLVLEYMANGSLEKYLYGEKRGNLRWKQRFDIIFGTARGLAYLHEQYHVTIIHRDIKPSNILLDIDFQPKIADFGLARLLPEDQTHISTIFAGTRGYTAPEYAIDGKLSEKVDTYSFGIVVLEIVSGKRCTDVPNESAGDQYLLEHAWNLYETGMQLKLVDETLDPSDYREEEIKKVIEIALMCTQSPVSMRPTMSEVVMLLSDRSRVQNPPSRQNVNFPDIRIQVDNSTSTSLSMSNAEATITELTGR</sequence>
<gene>
    <name evidence="1" type="ORF">L2E82_34234</name>
</gene>
<accession>A0ACB9BLU2</accession>
<comment type="caution">
    <text evidence="1">The sequence shown here is derived from an EMBL/GenBank/DDBJ whole genome shotgun (WGS) entry which is preliminary data.</text>
</comment>
<dbReference type="EMBL" id="CM042014">
    <property type="protein sequence ID" value="KAI3722982.1"/>
    <property type="molecule type" value="Genomic_DNA"/>
</dbReference>
<protein>
    <submittedName>
        <fullName evidence="1">Uncharacterized protein</fullName>
    </submittedName>
</protein>
<reference evidence="1 2" key="2">
    <citation type="journal article" date="2022" name="Mol. Ecol. Resour.">
        <title>The genomes of chicory, endive, great burdock and yacon provide insights into Asteraceae paleo-polyploidization history and plant inulin production.</title>
        <authorList>
            <person name="Fan W."/>
            <person name="Wang S."/>
            <person name="Wang H."/>
            <person name="Wang A."/>
            <person name="Jiang F."/>
            <person name="Liu H."/>
            <person name="Zhao H."/>
            <person name="Xu D."/>
            <person name="Zhang Y."/>
        </authorList>
    </citation>
    <scope>NUCLEOTIDE SEQUENCE [LARGE SCALE GENOMIC DNA]</scope>
    <source>
        <strain evidence="2">cv. Punajuju</strain>
        <tissue evidence="1">Leaves</tissue>
    </source>
</reference>
<name>A0ACB9BLU2_CICIN</name>
<keyword evidence="2" id="KW-1185">Reference proteome</keyword>